<reference evidence="2" key="1">
    <citation type="submission" date="2021-01" db="EMBL/GenBank/DDBJ databases">
        <authorList>
            <person name="Corre E."/>
            <person name="Pelletier E."/>
            <person name="Niang G."/>
            <person name="Scheremetjew M."/>
            <person name="Finn R."/>
            <person name="Kale V."/>
            <person name="Holt S."/>
            <person name="Cochrane G."/>
            <person name="Meng A."/>
            <person name="Brown T."/>
            <person name="Cohen L."/>
        </authorList>
    </citation>
    <scope>NUCLEOTIDE SEQUENCE</scope>
</reference>
<proteinExistence type="predicted"/>
<evidence type="ECO:0000313" key="2">
    <source>
        <dbReference type="EMBL" id="CAD8832111.1"/>
    </source>
</evidence>
<feature type="compositionally biased region" description="Low complexity" evidence="1">
    <location>
        <begin position="19"/>
        <end position="28"/>
    </location>
</feature>
<feature type="compositionally biased region" description="Basic and acidic residues" evidence="1">
    <location>
        <begin position="61"/>
        <end position="71"/>
    </location>
</feature>
<organism evidence="2">
    <name type="scientific">Noctiluca scintillans</name>
    <name type="common">Sea sparkle</name>
    <name type="synonym">Red tide dinoflagellate</name>
    <dbReference type="NCBI Taxonomy" id="2966"/>
    <lineage>
        <taxon>Eukaryota</taxon>
        <taxon>Sar</taxon>
        <taxon>Alveolata</taxon>
        <taxon>Dinophyceae</taxon>
        <taxon>Noctilucales</taxon>
        <taxon>Noctilucaceae</taxon>
        <taxon>Noctiluca</taxon>
    </lineage>
</organism>
<feature type="region of interest" description="Disordered" evidence="1">
    <location>
        <begin position="1"/>
        <end position="98"/>
    </location>
</feature>
<accession>A0A7S1EYE5</accession>
<sequence length="136" mass="14859">MAKPPDSPIAEPPAMVAEVPTWPTVGGVTPPPLSGERGLVSNSQRTRWSSLTPQRGKRVSRRDSRSLEPHRYAVGSPTGVSWTLPTFDPSKSSQQESGTLSDVIGIFQRASWCCHHRRKPGAEEFLARKDDSALDP</sequence>
<protein>
    <submittedName>
        <fullName evidence="2">Uncharacterized protein</fullName>
    </submittedName>
</protein>
<evidence type="ECO:0000256" key="1">
    <source>
        <dbReference type="SAM" id="MobiDB-lite"/>
    </source>
</evidence>
<dbReference type="EMBL" id="HBFQ01009210">
    <property type="protein sequence ID" value="CAD8832111.1"/>
    <property type="molecule type" value="Transcribed_RNA"/>
</dbReference>
<dbReference type="AlphaFoldDB" id="A0A7S1EYE5"/>
<feature type="compositionally biased region" description="Pro residues" evidence="1">
    <location>
        <begin position="1"/>
        <end position="11"/>
    </location>
</feature>
<feature type="compositionally biased region" description="Polar residues" evidence="1">
    <location>
        <begin position="40"/>
        <end position="53"/>
    </location>
</feature>
<feature type="compositionally biased region" description="Polar residues" evidence="1">
    <location>
        <begin position="78"/>
        <end position="98"/>
    </location>
</feature>
<gene>
    <name evidence="2" type="ORF">NSCI0253_LOCUS6458</name>
</gene>
<name>A0A7S1EYE5_NOCSC</name>